<dbReference type="PROSITE" id="PS51294">
    <property type="entry name" value="HTH_MYB"/>
    <property type="match status" value="1"/>
</dbReference>
<keyword evidence="12" id="KW-1185">Reference proteome</keyword>
<sequence length="594" mass="65975">MKSAFRTACFITRSASFLNPKPNCLPISRPLSPAITTPAALPLPLVIASSSSLTQPFRPFCLSASMAGAGADAGNSLSSLESQFKGFRSQLEESGSLRDRIRTVVSDIESTTRVMQANLLLVHQSRPVQDILEEAKAQIVKLGDLYKQLAEIVREVPGQYHGDWRSETQSVVSLLAFMHWLETGNLLMHSEAEEKLELNGSEFGLDVEDYLVGICFMSNEMPRYVVNQVTAGNYDCPRKVMKFLTDLHAAFRMLNLRNDFLRKKFDGMKYDLRRVEEVYYDVKIRAIKVGTTFAAESLSGLCLAERALTPLLLPTAKGNDDDFLVPASRGEAGDFWPMLAEPKAESRSVDGFVWYDNKSSWSWTESEIDEFLQALEYNPKGGLGYSGAEAQDIVELEALDELLGGIYEVDSFFEANKSSTKGEESQSPGLSSRSNGDAARAAVLGSAESARAAVLEAQCNNDPKNLNQMDSKPSNIDSSDDLNTPSESEDDFKEKQRSKRRSVRRKNHTMWTTEEVRKLVDGVAQLGTGRWTDIKKLHFPSSSHRTPMDLRVGEEKKAGIGGVTEPLLLRVSELASIHPYPRIVRGGRYMRNKD</sequence>
<feature type="compositionally biased region" description="Polar residues" evidence="8">
    <location>
        <begin position="425"/>
        <end position="435"/>
    </location>
</feature>
<evidence type="ECO:0000256" key="1">
    <source>
        <dbReference type="ARBA" id="ARBA00004123"/>
    </source>
</evidence>
<feature type="region of interest" description="Disordered" evidence="8">
    <location>
        <begin position="459"/>
        <end position="506"/>
    </location>
</feature>
<dbReference type="Gene3D" id="1.20.58.190">
    <property type="entry name" value="Translin, domain 1"/>
    <property type="match status" value="1"/>
</dbReference>
<dbReference type="FunFam" id="1.20.58.190:FF:000001">
    <property type="entry name" value="Translin"/>
    <property type="match status" value="1"/>
</dbReference>
<evidence type="ECO:0000259" key="9">
    <source>
        <dbReference type="PROSITE" id="PS50090"/>
    </source>
</evidence>
<dbReference type="GO" id="GO:0003697">
    <property type="term" value="F:single-stranded DNA binding"/>
    <property type="evidence" value="ECO:0007669"/>
    <property type="project" value="InterPro"/>
</dbReference>
<dbReference type="CDD" id="cd11660">
    <property type="entry name" value="SANT_TRF"/>
    <property type="match status" value="1"/>
</dbReference>
<dbReference type="GO" id="GO:0005737">
    <property type="term" value="C:cytoplasm"/>
    <property type="evidence" value="ECO:0007669"/>
    <property type="project" value="UniProtKB-SubCell"/>
</dbReference>
<dbReference type="GO" id="GO:0003723">
    <property type="term" value="F:RNA binding"/>
    <property type="evidence" value="ECO:0007669"/>
    <property type="project" value="UniProtKB-KW"/>
</dbReference>
<evidence type="ECO:0000256" key="4">
    <source>
        <dbReference type="ARBA" id="ARBA00022490"/>
    </source>
</evidence>
<dbReference type="EMBL" id="CAMGYJ010000009">
    <property type="protein sequence ID" value="CAI0471440.1"/>
    <property type="molecule type" value="Genomic_DNA"/>
</dbReference>
<dbReference type="SUPFAM" id="SSF46689">
    <property type="entry name" value="Homeodomain-like"/>
    <property type="match status" value="1"/>
</dbReference>
<keyword evidence="5" id="KW-0694">RNA-binding</keyword>
<evidence type="ECO:0000256" key="8">
    <source>
        <dbReference type="SAM" id="MobiDB-lite"/>
    </source>
</evidence>
<dbReference type="CDD" id="cd14819">
    <property type="entry name" value="Translin"/>
    <property type="match status" value="1"/>
</dbReference>
<dbReference type="InterPro" id="IPR033956">
    <property type="entry name" value="Translin"/>
</dbReference>
<dbReference type="Proteomes" id="UP001154282">
    <property type="component" value="Unassembled WGS sequence"/>
</dbReference>
<protein>
    <recommendedName>
        <fullName evidence="13">Myb-like domain-containing protein</fullName>
    </recommendedName>
</protein>
<gene>
    <name evidence="11" type="ORF">LITE_LOCUS38901</name>
</gene>
<dbReference type="InterPro" id="IPR017930">
    <property type="entry name" value="Myb_dom"/>
</dbReference>
<reference evidence="11" key="1">
    <citation type="submission" date="2022-08" db="EMBL/GenBank/DDBJ databases">
        <authorList>
            <person name="Gutierrez-Valencia J."/>
        </authorList>
    </citation>
    <scope>NUCLEOTIDE SEQUENCE</scope>
</reference>
<keyword evidence="4" id="KW-0963">Cytoplasm</keyword>
<dbReference type="InterPro" id="IPR016068">
    <property type="entry name" value="Translin_N"/>
</dbReference>
<feature type="compositionally biased region" description="Polar residues" evidence="8">
    <location>
        <begin position="459"/>
        <end position="486"/>
    </location>
</feature>
<dbReference type="Pfam" id="PF00249">
    <property type="entry name" value="Myb_DNA-binding"/>
    <property type="match status" value="1"/>
</dbReference>
<dbReference type="Gene3D" id="1.10.246.220">
    <property type="match status" value="1"/>
</dbReference>
<evidence type="ECO:0000256" key="6">
    <source>
        <dbReference type="ARBA" id="ARBA00023125"/>
    </source>
</evidence>
<evidence type="ECO:0008006" key="13">
    <source>
        <dbReference type="Google" id="ProtNLM"/>
    </source>
</evidence>
<dbReference type="GO" id="GO:0043565">
    <property type="term" value="F:sequence-specific DNA binding"/>
    <property type="evidence" value="ECO:0007669"/>
    <property type="project" value="InterPro"/>
</dbReference>
<evidence type="ECO:0000256" key="2">
    <source>
        <dbReference type="ARBA" id="ARBA00004496"/>
    </source>
</evidence>
<dbReference type="InterPro" id="IPR002848">
    <property type="entry name" value="Translin_fam"/>
</dbReference>
<feature type="domain" description="Myb-like" evidence="9">
    <location>
        <begin position="511"/>
        <end position="551"/>
    </location>
</feature>
<dbReference type="InterPro" id="IPR036081">
    <property type="entry name" value="Translin_sf"/>
</dbReference>
<dbReference type="InterPro" id="IPR001005">
    <property type="entry name" value="SANT/Myb"/>
</dbReference>
<feature type="region of interest" description="Disordered" evidence="8">
    <location>
        <begin position="417"/>
        <end position="443"/>
    </location>
</feature>
<organism evidence="11 12">
    <name type="scientific">Linum tenue</name>
    <dbReference type="NCBI Taxonomy" id="586396"/>
    <lineage>
        <taxon>Eukaryota</taxon>
        <taxon>Viridiplantae</taxon>
        <taxon>Streptophyta</taxon>
        <taxon>Embryophyta</taxon>
        <taxon>Tracheophyta</taxon>
        <taxon>Spermatophyta</taxon>
        <taxon>Magnoliopsida</taxon>
        <taxon>eudicotyledons</taxon>
        <taxon>Gunneridae</taxon>
        <taxon>Pentapetalae</taxon>
        <taxon>rosids</taxon>
        <taxon>fabids</taxon>
        <taxon>Malpighiales</taxon>
        <taxon>Linaceae</taxon>
        <taxon>Linum</taxon>
    </lineage>
</organism>
<evidence type="ECO:0000256" key="7">
    <source>
        <dbReference type="ARBA" id="ARBA00023242"/>
    </source>
</evidence>
<dbReference type="SUPFAM" id="SSF74784">
    <property type="entry name" value="Translin"/>
    <property type="match status" value="1"/>
</dbReference>
<evidence type="ECO:0000313" key="11">
    <source>
        <dbReference type="EMBL" id="CAI0471440.1"/>
    </source>
</evidence>
<dbReference type="PROSITE" id="PS50090">
    <property type="entry name" value="MYB_LIKE"/>
    <property type="match status" value="1"/>
</dbReference>
<feature type="domain" description="HTH myb-type" evidence="10">
    <location>
        <begin position="505"/>
        <end position="537"/>
    </location>
</feature>
<keyword evidence="7" id="KW-0539">Nucleus</keyword>
<dbReference type="InterPro" id="IPR009057">
    <property type="entry name" value="Homeodomain-like_sf"/>
</dbReference>
<evidence type="ECO:0000256" key="5">
    <source>
        <dbReference type="ARBA" id="ARBA00022884"/>
    </source>
</evidence>
<dbReference type="PANTHER" id="PTHR10741">
    <property type="entry name" value="TRANSLIN AND TRANSLIN ASSOCIATED PROTEIN X"/>
    <property type="match status" value="1"/>
</dbReference>
<evidence type="ECO:0000256" key="3">
    <source>
        <dbReference type="ARBA" id="ARBA00005902"/>
    </source>
</evidence>
<comment type="similarity">
    <text evidence="3">Belongs to the translin family.</text>
</comment>
<dbReference type="InterPro" id="IPR016069">
    <property type="entry name" value="Translin_C"/>
</dbReference>
<feature type="compositionally biased region" description="Basic residues" evidence="8">
    <location>
        <begin position="496"/>
        <end position="506"/>
    </location>
</feature>
<evidence type="ECO:0000313" key="12">
    <source>
        <dbReference type="Proteomes" id="UP001154282"/>
    </source>
</evidence>
<evidence type="ECO:0000259" key="10">
    <source>
        <dbReference type="PROSITE" id="PS51294"/>
    </source>
</evidence>
<dbReference type="AlphaFoldDB" id="A0AAV0PKW6"/>
<dbReference type="GO" id="GO:0005634">
    <property type="term" value="C:nucleus"/>
    <property type="evidence" value="ECO:0007669"/>
    <property type="project" value="UniProtKB-SubCell"/>
</dbReference>
<dbReference type="GO" id="GO:0016070">
    <property type="term" value="P:RNA metabolic process"/>
    <property type="evidence" value="ECO:0007669"/>
    <property type="project" value="InterPro"/>
</dbReference>
<dbReference type="Gene3D" id="1.20.58.200">
    <property type="entry name" value="Translin, domain 2"/>
    <property type="match status" value="1"/>
</dbReference>
<proteinExistence type="inferred from homology"/>
<name>A0AAV0PKW6_9ROSI</name>
<accession>A0AAV0PKW6</accession>
<comment type="caution">
    <text evidence="11">The sequence shown here is derived from an EMBL/GenBank/DDBJ whole genome shotgun (WGS) entry which is preliminary data.</text>
</comment>
<comment type="subcellular location">
    <subcellularLocation>
        <location evidence="2">Cytoplasm</location>
    </subcellularLocation>
    <subcellularLocation>
        <location evidence="1">Nucleus</location>
    </subcellularLocation>
</comment>
<dbReference type="Pfam" id="PF01997">
    <property type="entry name" value="Translin"/>
    <property type="match status" value="1"/>
</dbReference>
<keyword evidence="6" id="KW-0238">DNA-binding</keyword>